<evidence type="ECO:0000256" key="1">
    <source>
        <dbReference type="SAM" id="MobiDB-lite"/>
    </source>
</evidence>
<feature type="region of interest" description="Disordered" evidence="1">
    <location>
        <begin position="465"/>
        <end position="532"/>
    </location>
</feature>
<feature type="compositionally biased region" description="Basic and acidic residues" evidence="1">
    <location>
        <begin position="476"/>
        <end position="486"/>
    </location>
</feature>
<name>A0A2N5TEW6_9BASI</name>
<dbReference type="AlphaFoldDB" id="A0A2N5TEW6"/>
<evidence type="ECO:0000313" key="3">
    <source>
        <dbReference type="Proteomes" id="UP000235392"/>
    </source>
</evidence>
<feature type="region of interest" description="Disordered" evidence="1">
    <location>
        <begin position="553"/>
        <end position="624"/>
    </location>
</feature>
<dbReference type="EMBL" id="PGCI01000617">
    <property type="protein sequence ID" value="PLW24040.1"/>
    <property type="molecule type" value="Genomic_DNA"/>
</dbReference>
<gene>
    <name evidence="2" type="ORF">PCASD_14503</name>
</gene>
<sequence length="705" mass="77933">MEVQHIPDSLVMYWKNLESALAAGMPTPPAHPQPIRPAHNQLEKISRTKKHHKIIPINPPQKVQQERNRASQGKKSPYPIIQTMEYLNDTAFDNNGESQESWLTPSPGATKYIPFLDSQTQGSPVQGSQVLARSAAASSGAFPLIVPTRNVSNPNQNAPAQPFVTRNAADPKHQAPPPPLETRNGCAPKQNSHPLPSGAATPTPGGHTPFSGIPPPPIASTPASLAAAGIPDSQQSRTYTQPGVIDFLTYDFEELKNNVVEFLGKDQALFCKLLDTLIRGGDIKWQAIIANSRVYGPKKFAYLTSDQDVYEFVEAVYKALNSKVTIKLVMDNPLGKAKQLEHERSLEENLTLAFGPDDEWARLERKKVWLIGNPKADVTANPVAPKVAQLMKHIVAKWGRNDEKYWIGNLNNQTESMQISNNLFPIWGRALLHNQNPAVTLDHPPKTKQFIWIKRHTPMLTELAAQGQAPENTTDNPKDNNKDAEPPRSPSALPNNPLASYLRDPSPLPATRLQDDEEEESPAPPPPSSDIEFLLRKAKHTKALETSYDSPISLESLQARSPKGSPSRKYARSPTDAQSPTGDLIGDAIRRLSVLRGERGNRVPSVSPVRKQPASRGSRTPQRARLISAAGKAVGWEEFLTHCSFANTDMVARGLIQVNHIPHWSFFLTTSIPFLMKMRCPFPEATARQLMYGTYSMPAEYFDIN</sequence>
<feature type="region of interest" description="Disordered" evidence="1">
    <location>
        <begin position="168"/>
        <end position="210"/>
    </location>
</feature>
<evidence type="ECO:0000313" key="2">
    <source>
        <dbReference type="EMBL" id="PLW24040.1"/>
    </source>
</evidence>
<reference evidence="2 3" key="1">
    <citation type="submission" date="2017-11" db="EMBL/GenBank/DDBJ databases">
        <title>De novo assembly and phasing of dikaryotic genomes from two isolates of Puccinia coronata f. sp. avenae, the causal agent of oat crown rust.</title>
        <authorList>
            <person name="Miller M.E."/>
            <person name="Zhang Y."/>
            <person name="Omidvar V."/>
            <person name="Sperschneider J."/>
            <person name="Schwessinger B."/>
            <person name="Raley C."/>
            <person name="Palmer J.M."/>
            <person name="Garnica D."/>
            <person name="Upadhyaya N."/>
            <person name="Rathjen J."/>
            <person name="Taylor J.M."/>
            <person name="Park R.F."/>
            <person name="Dodds P.N."/>
            <person name="Hirsch C.D."/>
            <person name="Kianian S.F."/>
            <person name="Figueroa M."/>
        </authorList>
    </citation>
    <scope>NUCLEOTIDE SEQUENCE [LARGE SCALE GENOMIC DNA]</scope>
    <source>
        <strain evidence="2">12SD80</strain>
    </source>
</reference>
<comment type="caution">
    <text evidence="2">The sequence shown here is derived from an EMBL/GenBank/DDBJ whole genome shotgun (WGS) entry which is preliminary data.</text>
</comment>
<proteinExistence type="predicted"/>
<protein>
    <submittedName>
        <fullName evidence="2">Uncharacterized protein</fullName>
    </submittedName>
</protein>
<organism evidence="2 3">
    <name type="scientific">Puccinia coronata f. sp. avenae</name>
    <dbReference type="NCBI Taxonomy" id="200324"/>
    <lineage>
        <taxon>Eukaryota</taxon>
        <taxon>Fungi</taxon>
        <taxon>Dikarya</taxon>
        <taxon>Basidiomycota</taxon>
        <taxon>Pucciniomycotina</taxon>
        <taxon>Pucciniomycetes</taxon>
        <taxon>Pucciniales</taxon>
        <taxon>Pucciniaceae</taxon>
        <taxon>Puccinia</taxon>
    </lineage>
</organism>
<dbReference type="Proteomes" id="UP000235392">
    <property type="component" value="Unassembled WGS sequence"/>
</dbReference>
<accession>A0A2N5TEW6</accession>